<proteinExistence type="inferred from homology"/>
<feature type="repeat" description="PPR" evidence="3">
    <location>
        <begin position="409"/>
        <end position="444"/>
    </location>
</feature>
<evidence type="ECO:0000256" key="2">
    <source>
        <dbReference type="ARBA" id="ARBA00022737"/>
    </source>
</evidence>
<dbReference type="Proteomes" id="UP000654075">
    <property type="component" value="Unassembled WGS sequence"/>
</dbReference>
<dbReference type="InterPro" id="IPR033443">
    <property type="entry name" value="PROP1-like_PPR_dom"/>
</dbReference>
<dbReference type="Pfam" id="PF17177">
    <property type="entry name" value="PPR_long"/>
    <property type="match status" value="1"/>
</dbReference>
<protein>
    <recommendedName>
        <fullName evidence="4">PROP1-like PPR domain-containing protein</fullName>
    </recommendedName>
</protein>
<sequence>MSVHSIDPAKLRDASWLVPQIVNLCRSQVQRALELYRVAMKAGAKLQQFETEDCRQMFSALVTSAIRVGQADEALRVLQDLQRQGPGLDMSIFTSATKLCTSKQLFPECLAIYDFMLDACKLEVNDKTVWSCLLFCAIETKSYHRCSFFFEQLRTYGEASSKDFSNMVRFASSTGEWELALKMLEDMRKASVEIDSIVYNTVLASCVVAEQVDAARKLLEQVVKDGGVADVIAFNTLSKGYAKAGRIDECCELYDWMHSLGIKPSQVTYGILLDSCINENQIERAAQVFETMKAEGCPMNTVLYTTLIKGFARAGQVDQATRIYEQMRTERTVAPDLITFSILIKANCDHGDLEVSLKLMAEMRQLGLKPDEVVFNNLLGGCVNWKQEGNVELAKSLYKDMISAGVRPSNATYSILIRLYSQCKMLDEAVDLLRHEPVAHGVRAEARLYAQLAQCCLRERQGRRAVEVYKMLTEHSTPTPAVHSSMLGMCIKLNMLDTGAEILSLAASVGGRVDARDAAALMDAAVKKKKPQVVETLRSAMMQLKLPVSA</sequence>
<comment type="caution">
    <text evidence="5">The sequence shown here is derived from an EMBL/GenBank/DDBJ whole genome shotgun (WGS) entry which is preliminary data.</text>
</comment>
<evidence type="ECO:0000313" key="5">
    <source>
        <dbReference type="EMBL" id="CAE8626203.1"/>
    </source>
</evidence>
<dbReference type="PANTHER" id="PTHR46128:SF329">
    <property type="entry name" value="MITOCHONDRIAL GROUP I INTRON SPLICING FACTOR DMR1"/>
    <property type="match status" value="1"/>
</dbReference>
<dbReference type="InterPro" id="IPR011990">
    <property type="entry name" value="TPR-like_helical_dom_sf"/>
</dbReference>
<dbReference type="Gene3D" id="1.25.40.10">
    <property type="entry name" value="Tetratricopeptide repeat domain"/>
    <property type="match status" value="3"/>
</dbReference>
<evidence type="ECO:0000256" key="3">
    <source>
        <dbReference type="PROSITE-ProRule" id="PRU00708"/>
    </source>
</evidence>
<feature type="repeat" description="PPR" evidence="3">
    <location>
        <begin position="300"/>
        <end position="334"/>
    </location>
</feature>
<dbReference type="PROSITE" id="PS51375">
    <property type="entry name" value="PPR"/>
    <property type="match status" value="7"/>
</dbReference>
<feature type="repeat" description="PPR" evidence="3">
    <location>
        <begin position="265"/>
        <end position="299"/>
    </location>
</feature>
<feature type="repeat" description="PPR" evidence="3">
    <location>
        <begin position="336"/>
        <end position="370"/>
    </location>
</feature>
<dbReference type="Pfam" id="PF13812">
    <property type="entry name" value="PPR_3"/>
    <property type="match status" value="1"/>
</dbReference>
<evidence type="ECO:0000313" key="6">
    <source>
        <dbReference type="Proteomes" id="UP000654075"/>
    </source>
</evidence>
<feature type="repeat" description="PPR" evidence="3">
    <location>
        <begin position="230"/>
        <end position="264"/>
    </location>
</feature>
<accession>A0A813GGC0</accession>
<dbReference type="OrthoDB" id="192611at2759"/>
<reference evidence="5" key="1">
    <citation type="submission" date="2021-02" db="EMBL/GenBank/DDBJ databases">
        <authorList>
            <person name="Dougan E. K."/>
            <person name="Rhodes N."/>
            <person name="Thang M."/>
            <person name="Chan C."/>
        </authorList>
    </citation>
    <scope>NUCLEOTIDE SEQUENCE</scope>
</reference>
<evidence type="ECO:0000259" key="4">
    <source>
        <dbReference type="Pfam" id="PF17177"/>
    </source>
</evidence>
<feature type="repeat" description="PPR" evidence="3">
    <location>
        <begin position="195"/>
        <end position="229"/>
    </location>
</feature>
<dbReference type="AlphaFoldDB" id="A0A813GGC0"/>
<dbReference type="NCBIfam" id="TIGR00756">
    <property type="entry name" value="PPR"/>
    <property type="match status" value="5"/>
</dbReference>
<evidence type="ECO:0000256" key="1">
    <source>
        <dbReference type="ARBA" id="ARBA00007626"/>
    </source>
</evidence>
<dbReference type="PANTHER" id="PTHR46128">
    <property type="entry name" value="MITOCHONDRIAL GROUP I INTRON SPLICING FACTOR CCM1"/>
    <property type="match status" value="1"/>
</dbReference>
<gene>
    <name evidence="5" type="ORF">PGLA1383_LOCUS43152</name>
</gene>
<feature type="repeat" description="PPR" evidence="3">
    <location>
        <begin position="371"/>
        <end position="408"/>
    </location>
</feature>
<keyword evidence="2" id="KW-0677">Repeat</keyword>
<keyword evidence="6" id="KW-1185">Reference proteome</keyword>
<dbReference type="OMA" id="MNTVLYT"/>
<feature type="domain" description="PROP1-like PPR" evidence="4">
    <location>
        <begin position="247"/>
        <end position="384"/>
    </location>
</feature>
<organism evidence="5 6">
    <name type="scientific">Polarella glacialis</name>
    <name type="common">Dinoflagellate</name>
    <dbReference type="NCBI Taxonomy" id="89957"/>
    <lineage>
        <taxon>Eukaryota</taxon>
        <taxon>Sar</taxon>
        <taxon>Alveolata</taxon>
        <taxon>Dinophyceae</taxon>
        <taxon>Suessiales</taxon>
        <taxon>Suessiaceae</taxon>
        <taxon>Polarella</taxon>
    </lineage>
</organism>
<dbReference type="InterPro" id="IPR002885">
    <property type="entry name" value="PPR_rpt"/>
</dbReference>
<comment type="similarity">
    <text evidence="1">Belongs to the PPR family. P subfamily.</text>
</comment>
<dbReference type="Pfam" id="PF01535">
    <property type="entry name" value="PPR"/>
    <property type="match status" value="2"/>
</dbReference>
<name>A0A813GGC0_POLGL</name>
<dbReference type="EMBL" id="CAJNNV010028934">
    <property type="protein sequence ID" value="CAE8626203.1"/>
    <property type="molecule type" value="Genomic_DNA"/>
</dbReference>
<dbReference type="InterPro" id="IPR050872">
    <property type="entry name" value="PPR_P_subfamily"/>
</dbReference>